<accession>A0A915DGM7</accession>
<dbReference type="AlphaFoldDB" id="A0A915DGM7"/>
<protein>
    <submittedName>
        <fullName evidence="2">BED-type domain-containing protein</fullName>
    </submittedName>
</protein>
<proteinExistence type="predicted"/>
<evidence type="ECO:0000313" key="2">
    <source>
        <dbReference type="WBParaSite" id="jg19702"/>
    </source>
</evidence>
<reference evidence="2" key="1">
    <citation type="submission" date="2022-11" db="UniProtKB">
        <authorList>
            <consortium name="WormBaseParasite"/>
        </authorList>
    </citation>
    <scope>IDENTIFICATION</scope>
</reference>
<sequence>MVKPKHWCWQFFAKGKETAKAICKFCSASNRGHAGEMAHHLTNQCKKIGPKARKTIENLAGSRRRRKSPQQATFPNVVALHSHPIKPHRNLSPAISIKSQRRSKPNSTFGQFGRTDITYLMDMLEPSDRGRNLTQEEVQAAMNLLSNKVTKNPAFIARENEIMIELAQWRSRTGIFAEGQRKFAWDALRATPPVDGLTFWTGFYSDSVLSIVYKALQLVQITAPQLKGIGRSGLLSTPKLHVEMVSKLTFIKHNLLLEHKDLFKKPSSQEKLEEEFEENANQESELFDDLVFEELVFDE</sequence>
<name>A0A915DGM7_9BILA</name>
<keyword evidence="1" id="KW-1185">Reference proteome</keyword>
<organism evidence="1 2">
    <name type="scientific">Ditylenchus dipsaci</name>
    <dbReference type="NCBI Taxonomy" id="166011"/>
    <lineage>
        <taxon>Eukaryota</taxon>
        <taxon>Metazoa</taxon>
        <taxon>Ecdysozoa</taxon>
        <taxon>Nematoda</taxon>
        <taxon>Chromadorea</taxon>
        <taxon>Rhabditida</taxon>
        <taxon>Tylenchina</taxon>
        <taxon>Tylenchomorpha</taxon>
        <taxon>Sphaerularioidea</taxon>
        <taxon>Anguinidae</taxon>
        <taxon>Anguininae</taxon>
        <taxon>Ditylenchus</taxon>
    </lineage>
</organism>
<evidence type="ECO:0000313" key="1">
    <source>
        <dbReference type="Proteomes" id="UP000887574"/>
    </source>
</evidence>
<dbReference type="WBParaSite" id="jg19702">
    <property type="protein sequence ID" value="jg19702"/>
    <property type="gene ID" value="jg19702"/>
</dbReference>
<dbReference type="Proteomes" id="UP000887574">
    <property type="component" value="Unplaced"/>
</dbReference>